<dbReference type="SUPFAM" id="SSF54117">
    <property type="entry name" value="Interleukin 8-like chemokines"/>
    <property type="match status" value="1"/>
</dbReference>
<keyword evidence="3" id="KW-0202">Cytokine</keyword>
<dbReference type="SMART" id="SM00199">
    <property type="entry name" value="SCY"/>
    <property type="match status" value="1"/>
</dbReference>
<comment type="subcellular location">
    <subcellularLocation>
        <location evidence="1">Secreted</location>
    </subcellularLocation>
</comment>
<evidence type="ECO:0000259" key="7">
    <source>
        <dbReference type="SMART" id="SM00199"/>
    </source>
</evidence>
<evidence type="ECO:0000256" key="3">
    <source>
        <dbReference type="ARBA" id="ARBA00022514"/>
    </source>
</evidence>
<dbReference type="GO" id="GO:0005615">
    <property type="term" value="C:extracellular space"/>
    <property type="evidence" value="ECO:0007669"/>
    <property type="project" value="UniProtKB-KW"/>
</dbReference>
<dbReference type="InterPro" id="IPR039809">
    <property type="entry name" value="Chemokine_b/g/d"/>
</dbReference>
<reference evidence="8" key="1">
    <citation type="submission" date="2023-07" db="EMBL/GenBank/DDBJ databases">
        <title>Chromosome-level Genome Assembly of Striped Snakehead (Channa striata).</title>
        <authorList>
            <person name="Liu H."/>
        </authorList>
    </citation>
    <scope>NUCLEOTIDE SEQUENCE</scope>
    <source>
        <strain evidence="8">Gz</strain>
        <tissue evidence="8">Muscle</tissue>
    </source>
</reference>
<comment type="caution">
    <text evidence="8">The sequence shown here is derived from an EMBL/GenBank/DDBJ whole genome shotgun (WGS) entry which is preliminary data.</text>
</comment>
<evidence type="ECO:0000256" key="4">
    <source>
        <dbReference type="ARBA" id="ARBA00022525"/>
    </source>
</evidence>
<sequence>MAAPRLILSVFVLMLAVITLSEALRGSGPRKCCFRFNETPVPKDKVAGYTMTSQRCSKPAVLLKTVAGRELCAKPSDAWVKELMTYLNNKTLAGGRSNM</sequence>
<feature type="signal peptide" evidence="6">
    <location>
        <begin position="1"/>
        <end position="23"/>
    </location>
</feature>
<dbReference type="EMBL" id="JAUPFM010000009">
    <property type="protein sequence ID" value="KAK2841707.1"/>
    <property type="molecule type" value="Genomic_DNA"/>
</dbReference>
<name>A0AA88MNF4_CHASR</name>
<dbReference type="CDD" id="cd00272">
    <property type="entry name" value="Chemokine_CC"/>
    <property type="match status" value="1"/>
</dbReference>
<dbReference type="AlphaFoldDB" id="A0AA88MNF4"/>
<accession>A0AA88MNF4</accession>
<dbReference type="PANTHER" id="PTHR12015">
    <property type="entry name" value="SMALL INDUCIBLE CYTOKINE A"/>
    <property type="match status" value="1"/>
</dbReference>
<dbReference type="Gene3D" id="2.40.50.40">
    <property type="match status" value="1"/>
</dbReference>
<dbReference type="InterPro" id="IPR001811">
    <property type="entry name" value="Chemokine_IL8-like_dom"/>
</dbReference>
<protein>
    <recommendedName>
        <fullName evidence="7">Chemokine interleukin-8-like domain-containing protein</fullName>
    </recommendedName>
</protein>
<gene>
    <name evidence="8" type="ORF">Q5P01_011907</name>
</gene>
<evidence type="ECO:0000256" key="6">
    <source>
        <dbReference type="SAM" id="SignalP"/>
    </source>
</evidence>
<feature type="domain" description="Chemokine interleukin-8-like" evidence="7">
    <location>
        <begin position="29"/>
        <end position="87"/>
    </location>
</feature>
<keyword evidence="9" id="KW-1185">Reference proteome</keyword>
<dbReference type="InterPro" id="IPR036048">
    <property type="entry name" value="Interleukin_8-like_sf"/>
</dbReference>
<dbReference type="GO" id="GO:0006955">
    <property type="term" value="P:immune response"/>
    <property type="evidence" value="ECO:0007669"/>
    <property type="project" value="InterPro"/>
</dbReference>
<evidence type="ECO:0000313" key="8">
    <source>
        <dbReference type="EMBL" id="KAK2841707.1"/>
    </source>
</evidence>
<evidence type="ECO:0000256" key="1">
    <source>
        <dbReference type="ARBA" id="ARBA00004613"/>
    </source>
</evidence>
<feature type="chain" id="PRO_5041711195" description="Chemokine interleukin-8-like domain-containing protein" evidence="6">
    <location>
        <begin position="24"/>
        <end position="99"/>
    </location>
</feature>
<dbReference type="Pfam" id="PF00048">
    <property type="entry name" value="IL8"/>
    <property type="match status" value="1"/>
</dbReference>
<dbReference type="Proteomes" id="UP001187415">
    <property type="component" value="Unassembled WGS sequence"/>
</dbReference>
<keyword evidence="4" id="KW-0964">Secreted</keyword>
<dbReference type="PANTHER" id="PTHR12015:SF183">
    <property type="entry name" value="C-C MOTIF CHEMOKINE 3"/>
    <property type="match status" value="1"/>
</dbReference>
<dbReference type="FunFam" id="2.40.50.40:FF:000002">
    <property type="entry name" value="C-C motif chemokine"/>
    <property type="match status" value="1"/>
</dbReference>
<evidence type="ECO:0000313" key="9">
    <source>
        <dbReference type="Proteomes" id="UP001187415"/>
    </source>
</evidence>
<keyword evidence="5 6" id="KW-0732">Signal</keyword>
<comment type="similarity">
    <text evidence="2">Belongs to the intercrine beta (chemokine CC) family.</text>
</comment>
<evidence type="ECO:0000256" key="2">
    <source>
        <dbReference type="ARBA" id="ARBA00010868"/>
    </source>
</evidence>
<proteinExistence type="inferred from homology"/>
<organism evidence="8 9">
    <name type="scientific">Channa striata</name>
    <name type="common">Snakehead murrel</name>
    <name type="synonym">Ophicephalus striatus</name>
    <dbReference type="NCBI Taxonomy" id="64152"/>
    <lineage>
        <taxon>Eukaryota</taxon>
        <taxon>Metazoa</taxon>
        <taxon>Chordata</taxon>
        <taxon>Craniata</taxon>
        <taxon>Vertebrata</taxon>
        <taxon>Euteleostomi</taxon>
        <taxon>Actinopterygii</taxon>
        <taxon>Neopterygii</taxon>
        <taxon>Teleostei</taxon>
        <taxon>Neoteleostei</taxon>
        <taxon>Acanthomorphata</taxon>
        <taxon>Anabantaria</taxon>
        <taxon>Anabantiformes</taxon>
        <taxon>Channoidei</taxon>
        <taxon>Channidae</taxon>
        <taxon>Channa</taxon>
    </lineage>
</organism>
<evidence type="ECO:0000256" key="5">
    <source>
        <dbReference type="ARBA" id="ARBA00022729"/>
    </source>
</evidence>
<dbReference type="GO" id="GO:0008009">
    <property type="term" value="F:chemokine activity"/>
    <property type="evidence" value="ECO:0007669"/>
    <property type="project" value="InterPro"/>
</dbReference>